<sequence length="605" mass="65677">MISQLQWLRPWWLLLLLAAPLVYWLTRHRGDGDSGWSALIPRHLLTPLLPEPQHSAADQRKVLTKMPRIASPLAAVLAFSLISLALAGPVWRQAPSPAAPPANSLVIVLDLSLSMLATDVQPNRLTLAKRKVRDILAARQGSLTALVVFAADAHSVTPLSDDSATTESMLAVLDPLMMPAAGNRADLAVRKAMELLERGAPGNGRILLITDDVQPRYRQAITGLLTGSRFQLDTLTVGTRAGGPIPLADRGFIRDGDRIVISQAAPEALAQLAATNGGRSATLTLDGRDLSTLAVSGLNAAFAETDAARFDPAKTRQRSQWQEDGYWLLWLALPLLLLIWRRGALALFALALLPTLPQPAQALSWGELWQREDQRAPALIEQDPKQAAKQLQTPEWQGTALYRGGEFEAAGERFAEVPGADGAYNRGNALAQAGKLESAISAYDQALSLQPQHADALANRALVSSLLQQQEQDPSSKQEPGSDSQNGQPQNSEGSENSENSENSESSKNPEKNENGRDQQSDNNGDSAELDAELGEKSGNEPENEPAKKPGPEQALADTREAPLNQSQEQFLRRVPDDPGGLLQQKFLQQYRQRQTPEDRGDTPW</sequence>
<dbReference type="STRING" id="330734.ABA45_05390"/>
<keyword evidence="1" id="KW-0802">TPR repeat</keyword>
<feature type="repeat" description="TPR" evidence="1">
    <location>
        <begin position="420"/>
        <end position="453"/>
    </location>
</feature>
<dbReference type="PANTHER" id="PTHR22550:SF14">
    <property type="entry name" value="VWFA DOMAIN-CONTAINING PROTEIN"/>
    <property type="match status" value="1"/>
</dbReference>
<protein>
    <recommendedName>
        <fullName evidence="4">VWFA domain-containing protein</fullName>
    </recommendedName>
</protein>
<dbReference type="InterPro" id="IPR011990">
    <property type="entry name" value="TPR-like_helical_dom_sf"/>
</dbReference>
<dbReference type="SMART" id="SM00028">
    <property type="entry name" value="TPR"/>
    <property type="match status" value="1"/>
</dbReference>
<organism evidence="5 6">
    <name type="scientific">Marinobacter psychrophilus</name>
    <dbReference type="NCBI Taxonomy" id="330734"/>
    <lineage>
        <taxon>Bacteria</taxon>
        <taxon>Pseudomonadati</taxon>
        <taxon>Pseudomonadota</taxon>
        <taxon>Gammaproteobacteria</taxon>
        <taxon>Pseudomonadales</taxon>
        <taxon>Marinobacteraceae</taxon>
        <taxon>Marinobacter</taxon>
    </lineage>
</organism>
<dbReference type="PROSITE" id="PS50293">
    <property type="entry name" value="TPR_REGION"/>
    <property type="match status" value="1"/>
</dbReference>
<evidence type="ECO:0000313" key="6">
    <source>
        <dbReference type="Proteomes" id="UP000036406"/>
    </source>
</evidence>
<dbReference type="PROSITE" id="PS50234">
    <property type="entry name" value="VWFA"/>
    <property type="match status" value="1"/>
</dbReference>
<evidence type="ECO:0000313" key="5">
    <source>
        <dbReference type="EMBL" id="AKO54216.1"/>
    </source>
</evidence>
<dbReference type="Pfam" id="PF13519">
    <property type="entry name" value="VWA_2"/>
    <property type="match status" value="1"/>
</dbReference>
<evidence type="ECO:0000256" key="3">
    <source>
        <dbReference type="SAM" id="Phobius"/>
    </source>
</evidence>
<feature type="compositionally biased region" description="Basic and acidic residues" evidence="2">
    <location>
        <begin position="595"/>
        <end position="605"/>
    </location>
</feature>
<feature type="compositionally biased region" description="Polar residues" evidence="2">
    <location>
        <begin position="466"/>
        <end position="487"/>
    </location>
</feature>
<reference evidence="5 6" key="1">
    <citation type="submission" date="2015-05" db="EMBL/GenBank/DDBJ databases">
        <title>Complete genome of Marinobacter psychrophilus strain 20041T isolated from sea-ice of the Canadian Basin.</title>
        <authorList>
            <person name="Song L."/>
            <person name="Ren L."/>
            <person name="Yu Y."/>
            <person name="Wang X."/>
        </authorList>
    </citation>
    <scope>NUCLEOTIDE SEQUENCE [LARGE SCALE GENOMIC DNA]</scope>
    <source>
        <strain evidence="5 6">20041</strain>
    </source>
</reference>
<keyword evidence="3" id="KW-0472">Membrane</keyword>
<evidence type="ECO:0000259" key="4">
    <source>
        <dbReference type="PROSITE" id="PS50234"/>
    </source>
</evidence>
<evidence type="ECO:0000256" key="1">
    <source>
        <dbReference type="PROSITE-ProRule" id="PRU00339"/>
    </source>
</evidence>
<dbReference type="Gene3D" id="3.40.50.410">
    <property type="entry name" value="von Willebrand factor, type A domain"/>
    <property type="match status" value="1"/>
</dbReference>
<gene>
    <name evidence="5" type="ORF">ABA45_05390</name>
</gene>
<dbReference type="InterPro" id="IPR050768">
    <property type="entry name" value="UPF0353/GerABKA_families"/>
</dbReference>
<dbReference type="Gene3D" id="1.25.40.10">
    <property type="entry name" value="Tetratricopeptide repeat domain"/>
    <property type="match status" value="1"/>
</dbReference>
<feature type="compositionally biased region" description="Basic and acidic residues" evidence="2">
    <location>
        <begin position="534"/>
        <end position="551"/>
    </location>
</feature>
<feature type="region of interest" description="Disordered" evidence="2">
    <location>
        <begin position="466"/>
        <end position="605"/>
    </location>
</feature>
<dbReference type="KEGG" id="mpq:ABA45_05390"/>
<dbReference type="PATRIC" id="fig|330734.3.peg.1140"/>
<feature type="compositionally biased region" description="Low complexity" evidence="2">
    <location>
        <begin position="582"/>
        <end position="594"/>
    </location>
</feature>
<feature type="compositionally biased region" description="Low complexity" evidence="2">
    <location>
        <begin position="488"/>
        <end position="507"/>
    </location>
</feature>
<dbReference type="Pfam" id="PF13414">
    <property type="entry name" value="TPR_11"/>
    <property type="match status" value="1"/>
</dbReference>
<dbReference type="SUPFAM" id="SSF53300">
    <property type="entry name" value="vWA-like"/>
    <property type="match status" value="1"/>
</dbReference>
<dbReference type="PANTHER" id="PTHR22550">
    <property type="entry name" value="SPORE GERMINATION PROTEIN"/>
    <property type="match status" value="1"/>
</dbReference>
<dbReference type="SUPFAM" id="SSF48452">
    <property type="entry name" value="TPR-like"/>
    <property type="match status" value="1"/>
</dbReference>
<keyword evidence="6" id="KW-1185">Reference proteome</keyword>
<dbReference type="EMBL" id="CP011494">
    <property type="protein sequence ID" value="AKO54216.1"/>
    <property type="molecule type" value="Genomic_DNA"/>
</dbReference>
<dbReference type="InterPro" id="IPR002035">
    <property type="entry name" value="VWF_A"/>
</dbReference>
<keyword evidence="3" id="KW-0812">Transmembrane</keyword>
<dbReference type="Proteomes" id="UP000036406">
    <property type="component" value="Chromosome"/>
</dbReference>
<feature type="transmembrane region" description="Helical" evidence="3">
    <location>
        <begin position="6"/>
        <end position="25"/>
    </location>
</feature>
<keyword evidence="3" id="KW-1133">Transmembrane helix</keyword>
<dbReference type="PROSITE" id="PS50005">
    <property type="entry name" value="TPR"/>
    <property type="match status" value="1"/>
</dbReference>
<accession>A0A0H4I556</accession>
<feature type="transmembrane region" description="Helical" evidence="3">
    <location>
        <begin position="69"/>
        <end position="90"/>
    </location>
</feature>
<proteinExistence type="predicted"/>
<dbReference type="InterPro" id="IPR019734">
    <property type="entry name" value="TPR_rpt"/>
</dbReference>
<feature type="compositionally biased region" description="Basic and acidic residues" evidence="2">
    <location>
        <begin position="508"/>
        <end position="520"/>
    </location>
</feature>
<name>A0A0H4I556_9GAMM</name>
<dbReference type="InterPro" id="IPR036465">
    <property type="entry name" value="vWFA_dom_sf"/>
</dbReference>
<evidence type="ECO:0000256" key="2">
    <source>
        <dbReference type="SAM" id="MobiDB-lite"/>
    </source>
</evidence>
<dbReference type="AlphaFoldDB" id="A0A0H4I556"/>
<feature type="domain" description="VWFA" evidence="4">
    <location>
        <begin position="104"/>
        <end position="298"/>
    </location>
</feature>